<keyword evidence="3" id="KW-0677">Repeat</keyword>
<evidence type="ECO:0000256" key="1">
    <source>
        <dbReference type="ARBA" id="ARBA00022614"/>
    </source>
</evidence>
<proteinExistence type="predicted"/>
<dbReference type="RefSeq" id="XP_011501267.1">
    <property type="nucleotide sequence ID" value="XM_011502965.1"/>
</dbReference>
<dbReference type="KEGG" id="csol:105364927"/>
<dbReference type="PROSITE" id="PS51450">
    <property type="entry name" value="LRR"/>
    <property type="match status" value="1"/>
</dbReference>
<name>A0AAJ6YNG1_9HYME</name>
<gene>
    <name evidence="6" type="primary">LOC105364927</name>
</gene>
<dbReference type="Gene3D" id="3.80.10.10">
    <property type="entry name" value="Ribonuclease Inhibitor"/>
    <property type="match status" value="2"/>
</dbReference>
<protein>
    <submittedName>
        <fullName evidence="6">Leucine-rich repeat-containing protein 70-like</fullName>
    </submittedName>
</protein>
<keyword evidence="5" id="KW-1185">Reference proteome</keyword>
<feature type="chain" id="PRO_5042540837" evidence="4">
    <location>
        <begin position="24"/>
        <end position="403"/>
    </location>
</feature>
<dbReference type="SMART" id="SM00369">
    <property type="entry name" value="LRR_TYP"/>
    <property type="match status" value="5"/>
</dbReference>
<dbReference type="InterPro" id="IPR032675">
    <property type="entry name" value="LRR_dom_sf"/>
</dbReference>
<keyword evidence="2 4" id="KW-0732">Signal</keyword>
<reference evidence="6" key="1">
    <citation type="submission" date="2025-08" db="UniProtKB">
        <authorList>
            <consortium name="RefSeq"/>
        </authorList>
    </citation>
    <scope>IDENTIFICATION</scope>
</reference>
<dbReference type="Proteomes" id="UP000695007">
    <property type="component" value="Unplaced"/>
</dbReference>
<keyword evidence="1" id="KW-0433">Leucine-rich repeat</keyword>
<dbReference type="GO" id="GO:0031012">
    <property type="term" value="C:extracellular matrix"/>
    <property type="evidence" value="ECO:0007669"/>
    <property type="project" value="TreeGrafter"/>
</dbReference>
<evidence type="ECO:0000256" key="2">
    <source>
        <dbReference type="ARBA" id="ARBA00022729"/>
    </source>
</evidence>
<organism evidence="5 6">
    <name type="scientific">Ceratosolen solmsi marchali</name>
    <dbReference type="NCBI Taxonomy" id="326594"/>
    <lineage>
        <taxon>Eukaryota</taxon>
        <taxon>Metazoa</taxon>
        <taxon>Ecdysozoa</taxon>
        <taxon>Arthropoda</taxon>
        <taxon>Hexapoda</taxon>
        <taxon>Insecta</taxon>
        <taxon>Pterygota</taxon>
        <taxon>Neoptera</taxon>
        <taxon>Endopterygota</taxon>
        <taxon>Hymenoptera</taxon>
        <taxon>Apocrita</taxon>
        <taxon>Proctotrupomorpha</taxon>
        <taxon>Chalcidoidea</taxon>
        <taxon>Agaonidae</taxon>
        <taxon>Agaoninae</taxon>
        <taxon>Ceratosolen</taxon>
    </lineage>
</organism>
<evidence type="ECO:0000256" key="4">
    <source>
        <dbReference type="SAM" id="SignalP"/>
    </source>
</evidence>
<accession>A0AAJ6YNG1</accession>
<dbReference type="InterPro" id="IPR003591">
    <property type="entry name" value="Leu-rich_rpt_typical-subtyp"/>
</dbReference>
<dbReference type="Pfam" id="PF13306">
    <property type="entry name" value="LRR_5"/>
    <property type="match status" value="2"/>
</dbReference>
<evidence type="ECO:0000313" key="5">
    <source>
        <dbReference type="Proteomes" id="UP000695007"/>
    </source>
</evidence>
<dbReference type="InterPro" id="IPR026906">
    <property type="entry name" value="LRR_5"/>
</dbReference>
<evidence type="ECO:0000313" key="6">
    <source>
        <dbReference type="RefSeq" id="XP_011501267.1"/>
    </source>
</evidence>
<dbReference type="SUPFAM" id="SSF52058">
    <property type="entry name" value="L domain-like"/>
    <property type="match status" value="1"/>
</dbReference>
<dbReference type="AlphaFoldDB" id="A0AAJ6YNG1"/>
<feature type="signal peptide" evidence="4">
    <location>
        <begin position="1"/>
        <end position="23"/>
    </location>
</feature>
<dbReference type="InterPro" id="IPR050328">
    <property type="entry name" value="Dev_Immune_Receptor"/>
</dbReference>
<evidence type="ECO:0000256" key="3">
    <source>
        <dbReference type="ARBA" id="ARBA00022737"/>
    </source>
</evidence>
<dbReference type="PANTHER" id="PTHR24373">
    <property type="entry name" value="SLIT RELATED LEUCINE-RICH REPEAT NEURONAL PROTEIN"/>
    <property type="match status" value="1"/>
</dbReference>
<sequence length="403" mass="44556">MYRRAQIWLHYSLCLALVNSPLAVQGNITTAATKTSDWCISECMCLSKTQILCNTGGLRDIPSSLPANLEELSLSKNDFPVIRSEAFAQLRSLRKLCLDGNNISTIKPFAFRGLSKLHTLTIQNTPLTSIGEFSFAALQNVSTIILAHNKIAHIRGKAFAGSSQISFIILSNNPLKTIHSNAFSGLTFVEHLVLPAGIRSIEADAFNGLEYVGLLKLTFMDLEGLEPYTFRGLKNVRNFVIQTSDLGVIHKDAFFGLEHIDTLNIISNKIDAIEQLHLNSNYSINMLRFQKNHVLKAPKFGDAYFRVSTVIAEGNHFPCDCQIHLVLESGFVNGSADEFRRRNNCISTAEFNGKPMSLVDLDSIASCHDKLTKDNYGSGVSVRSSGLELIVPILLYLSRFVPS</sequence>
<dbReference type="GO" id="GO:0005615">
    <property type="term" value="C:extracellular space"/>
    <property type="evidence" value="ECO:0007669"/>
    <property type="project" value="TreeGrafter"/>
</dbReference>
<dbReference type="PANTHER" id="PTHR24373:SF370">
    <property type="entry name" value="FISH-LIPS, ISOFORM E"/>
    <property type="match status" value="1"/>
</dbReference>
<dbReference type="InterPro" id="IPR001611">
    <property type="entry name" value="Leu-rich_rpt"/>
</dbReference>
<dbReference type="GeneID" id="105364927"/>